<name>A0A7J7EEI5_DICBM</name>
<dbReference type="Proteomes" id="UP000551758">
    <property type="component" value="Unassembled WGS sequence"/>
</dbReference>
<proteinExistence type="predicted"/>
<gene>
    <name evidence="2" type="ORF">HPG69_005070</name>
</gene>
<evidence type="ECO:0000313" key="3">
    <source>
        <dbReference type="Proteomes" id="UP000551758"/>
    </source>
</evidence>
<accession>A0A7J7EEI5</accession>
<feature type="region of interest" description="Disordered" evidence="1">
    <location>
        <begin position="87"/>
        <end position="109"/>
    </location>
</feature>
<feature type="compositionally biased region" description="Basic and acidic residues" evidence="1">
    <location>
        <begin position="92"/>
        <end position="102"/>
    </location>
</feature>
<organism evidence="2 3">
    <name type="scientific">Diceros bicornis minor</name>
    <name type="common">South-central black rhinoceros</name>
    <dbReference type="NCBI Taxonomy" id="77932"/>
    <lineage>
        <taxon>Eukaryota</taxon>
        <taxon>Metazoa</taxon>
        <taxon>Chordata</taxon>
        <taxon>Craniata</taxon>
        <taxon>Vertebrata</taxon>
        <taxon>Euteleostomi</taxon>
        <taxon>Mammalia</taxon>
        <taxon>Eutheria</taxon>
        <taxon>Laurasiatheria</taxon>
        <taxon>Perissodactyla</taxon>
        <taxon>Rhinocerotidae</taxon>
        <taxon>Diceros</taxon>
    </lineage>
</organism>
<evidence type="ECO:0000313" key="2">
    <source>
        <dbReference type="EMBL" id="KAF5914220.1"/>
    </source>
</evidence>
<keyword evidence="3" id="KW-1185">Reference proteome</keyword>
<sequence>MQEKTVLFQQERGEVVLALKQKQMENCALHNDAHHLRRQRCQMDDWMAWISVPNTPLTPNQQSELSGSFSELVIKFPETECHVAFPPQKLSAQDRKGLDAPGKKKLAKN</sequence>
<dbReference type="EMBL" id="JACDTQ010003365">
    <property type="protein sequence ID" value="KAF5914220.1"/>
    <property type="molecule type" value="Genomic_DNA"/>
</dbReference>
<dbReference type="AlphaFoldDB" id="A0A7J7EEI5"/>
<comment type="caution">
    <text evidence="2">The sequence shown here is derived from an EMBL/GenBank/DDBJ whole genome shotgun (WGS) entry which is preliminary data.</text>
</comment>
<reference evidence="2 3" key="1">
    <citation type="journal article" date="2020" name="Mol. Biol. Evol.">
        <title>Interspecific Gene Flow and the Evolution of Specialization in Black and White Rhinoceros.</title>
        <authorList>
            <person name="Moodley Y."/>
            <person name="Westbury M.V."/>
            <person name="Russo I.M."/>
            <person name="Gopalakrishnan S."/>
            <person name="Rakotoarivelo A."/>
            <person name="Olsen R.A."/>
            <person name="Prost S."/>
            <person name="Tunstall T."/>
            <person name="Ryder O.A."/>
            <person name="Dalen L."/>
            <person name="Bruford M.W."/>
        </authorList>
    </citation>
    <scope>NUCLEOTIDE SEQUENCE [LARGE SCALE GENOMIC DNA]</scope>
    <source>
        <strain evidence="2">SBR-YM</strain>
        <tissue evidence="2">Skin</tissue>
    </source>
</reference>
<evidence type="ECO:0000256" key="1">
    <source>
        <dbReference type="SAM" id="MobiDB-lite"/>
    </source>
</evidence>
<protein>
    <submittedName>
        <fullName evidence="2">Uncharacterized protein</fullName>
    </submittedName>
</protein>
<feature type="non-terminal residue" evidence="2">
    <location>
        <position position="109"/>
    </location>
</feature>